<dbReference type="Proteomes" id="UP001408356">
    <property type="component" value="Unassembled WGS sequence"/>
</dbReference>
<dbReference type="EMBL" id="JARVKF010000406">
    <property type="protein sequence ID" value="KAK9416561.1"/>
    <property type="molecule type" value="Genomic_DNA"/>
</dbReference>
<feature type="region of interest" description="Disordered" evidence="1">
    <location>
        <begin position="1"/>
        <end position="68"/>
    </location>
</feature>
<feature type="compositionally biased region" description="Basic and acidic residues" evidence="1">
    <location>
        <begin position="1"/>
        <end position="21"/>
    </location>
</feature>
<evidence type="ECO:0000313" key="3">
    <source>
        <dbReference type="Proteomes" id="UP001408356"/>
    </source>
</evidence>
<comment type="caution">
    <text evidence="2">The sequence shown here is derived from an EMBL/GenBank/DDBJ whole genome shotgun (WGS) entry which is preliminary data.</text>
</comment>
<evidence type="ECO:0000313" key="2">
    <source>
        <dbReference type="EMBL" id="KAK9416561.1"/>
    </source>
</evidence>
<gene>
    <name evidence="2" type="ORF">SUNI508_09667</name>
</gene>
<accession>A0ABR2UQH1</accession>
<organism evidence="2 3">
    <name type="scientific">Seiridium unicorne</name>
    <dbReference type="NCBI Taxonomy" id="138068"/>
    <lineage>
        <taxon>Eukaryota</taxon>
        <taxon>Fungi</taxon>
        <taxon>Dikarya</taxon>
        <taxon>Ascomycota</taxon>
        <taxon>Pezizomycotina</taxon>
        <taxon>Sordariomycetes</taxon>
        <taxon>Xylariomycetidae</taxon>
        <taxon>Amphisphaeriales</taxon>
        <taxon>Sporocadaceae</taxon>
        <taxon>Seiridium</taxon>
    </lineage>
</organism>
<keyword evidence="3" id="KW-1185">Reference proteome</keyword>
<proteinExistence type="predicted"/>
<feature type="region of interest" description="Disordered" evidence="1">
    <location>
        <begin position="192"/>
        <end position="287"/>
    </location>
</feature>
<protein>
    <submittedName>
        <fullName evidence="2">Uncharacterized protein</fullName>
    </submittedName>
</protein>
<feature type="compositionally biased region" description="Polar residues" evidence="1">
    <location>
        <begin position="44"/>
        <end position="60"/>
    </location>
</feature>
<evidence type="ECO:0000256" key="1">
    <source>
        <dbReference type="SAM" id="MobiDB-lite"/>
    </source>
</evidence>
<name>A0ABR2UQH1_9PEZI</name>
<sequence length="287" mass="31792">MRDAMRPADEAERVELEKLGEIDSDIDAEYKPSPPRAKKHGNSKKSTSAGARTALNNSAQRAIPARDDGDSDLEIAGCQQKTPFPQTNNFGQSLITTGKQERRVVNKVSCLKCVVAQLHLNGSGLCQYQRNDIACDFCIKHDLNCEECSIKVQSKLAAWNSVRHLLTHHRKFRRAQAELDASIAQQELNTQKIDHSAPKSSSQHPKAPPITQKIQHSKAPPSTQKIQHSKAPPITQKIDHSKAPPSQHPKDPPSTQKIDHPKAPPITQKLLRSLKRSITQKLLPPST</sequence>
<reference evidence="2 3" key="1">
    <citation type="journal article" date="2024" name="J. Plant Pathol.">
        <title>Sequence and assembly of the genome of Seiridium unicorne, isolate CBS 538.82, causal agent of cypress canker disease.</title>
        <authorList>
            <person name="Scali E."/>
            <person name="Rocca G.D."/>
            <person name="Danti R."/>
            <person name="Garbelotto M."/>
            <person name="Barberini S."/>
            <person name="Baroncelli R."/>
            <person name="Emiliani G."/>
        </authorList>
    </citation>
    <scope>NUCLEOTIDE SEQUENCE [LARGE SCALE GENOMIC DNA]</scope>
    <source>
        <strain evidence="2 3">BM-138-508</strain>
    </source>
</reference>